<evidence type="ECO:0000259" key="1">
    <source>
        <dbReference type="Pfam" id="PF08800"/>
    </source>
</evidence>
<reference evidence="2 3" key="1">
    <citation type="submission" date="2018-12" db="EMBL/GenBank/DDBJ databases">
        <title>Marinifilum JC070 sp. nov., a marine bacterium isolated from Yongle Blue Hole in the South China Sea.</title>
        <authorList>
            <person name="Fu T."/>
        </authorList>
    </citation>
    <scope>NUCLEOTIDE SEQUENCE [LARGE SCALE GENOMIC DNA]</scope>
    <source>
        <strain evidence="2 3">JC070</strain>
    </source>
</reference>
<dbReference type="RefSeq" id="WP_171597544.1">
    <property type="nucleotide sequence ID" value="NZ_RZNH01000064.1"/>
</dbReference>
<feature type="domain" description="BT4734-like N-terminal" evidence="1">
    <location>
        <begin position="192"/>
        <end position="304"/>
    </location>
</feature>
<sequence>MMYRTHHGLDIYALILRKFYKKDFVLELIGKQCETVRNPFNKDSKSLKIKLRKGVFMHTDYKFKGFKGNALDFANLYYQLDRDSLLKQINKELCLNLDKQHHKITANKGDQLGEQSDQCSDQQNLLTGNVYTSMPKFTFFKSPISNTVPYKDITILDAYNLIRGEYCNSITNALRQMADKAKAKKFKASRFDYACFSGTFCKRGEKHLKQHSGLMVIDFDHLQDAERVKRTLLADNMLETELLFRSPSGDGLKWVINTTVPVVPHGIYFEGLQRYLQTTYELEVDQSGKDVARACFLPYDPEVYINPKYLNNGK</sequence>
<protein>
    <submittedName>
        <fullName evidence="2">VirE protein</fullName>
    </submittedName>
</protein>
<evidence type="ECO:0000313" key="2">
    <source>
        <dbReference type="EMBL" id="NOU62288.1"/>
    </source>
</evidence>
<gene>
    <name evidence="2" type="ORF">ELS83_21055</name>
</gene>
<keyword evidence="3" id="KW-1185">Reference proteome</keyword>
<dbReference type="InterPro" id="IPR014907">
    <property type="entry name" value="BT4734-like_N"/>
</dbReference>
<dbReference type="EMBL" id="RZNH01000064">
    <property type="protein sequence ID" value="NOU62288.1"/>
    <property type="molecule type" value="Genomic_DNA"/>
</dbReference>
<proteinExistence type="predicted"/>
<dbReference type="Pfam" id="PF08800">
    <property type="entry name" value="BT4734-like_N"/>
    <property type="match status" value="1"/>
</dbReference>
<accession>A0ABX1X2H7</accession>
<dbReference type="Proteomes" id="UP000732105">
    <property type="component" value="Unassembled WGS sequence"/>
</dbReference>
<evidence type="ECO:0000313" key="3">
    <source>
        <dbReference type="Proteomes" id="UP000732105"/>
    </source>
</evidence>
<name>A0ABX1X2H7_9BACT</name>
<organism evidence="2 3">
    <name type="scientific">Marinifilum caeruleilacunae</name>
    <dbReference type="NCBI Taxonomy" id="2499076"/>
    <lineage>
        <taxon>Bacteria</taxon>
        <taxon>Pseudomonadati</taxon>
        <taxon>Bacteroidota</taxon>
        <taxon>Bacteroidia</taxon>
        <taxon>Marinilabiliales</taxon>
        <taxon>Marinifilaceae</taxon>
    </lineage>
</organism>
<comment type="caution">
    <text evidence="2">The sequence shown here is derived from an EMBL/GenBank/DDBJ whole genome shotgun (WGS) entry which is preliminary data.</text>
</comment>